<dbReference type="InterPro" id="IPR052006">
    <property type="entry name" value="MLP-like"/>
</dbReference>
<dbReference type="InterPro" id="IPR023393">
    <property type="entry name" value="START-like_dom_sf"/>
</dbReference>
<comment type="similarity">
    <text evidence="1">Belongs to the MLP family.</text>
</comment>
<evidence type="ECO:0000259" key="2">
    <source>
        <dbReference type="SMART" id="SM01037"/>
    </source>
</evidence>
<dbReference type="PANTHER" id="PTHR31338">
    <property type="entry name" value="POLYKETIDE CYCLASE/DEHYDRASE AND LIPID TRANSPORT SUPERFAMILY PROTEIN"/>
    <property type="match status" value="1"/>
</dbReference>
<dbReference type="Pfam" id="PF00407">
    <property type="entry name" value="Bet_v_1"/>
    <property type="match status" value="1"/>
</dbReference>
<dbReference type="KEGG" id="qsa:O6P43_032572"/>
<feature type="domain" description="Bet v I/Major latex protein" evidence="2">
    <location>
        <begin position="2"/>
        <end position="108"/>
    </location>
</feature>
<dbReference type="GO" id="GO:0006952">
    <property type="term" value="P:defense response"/>
    <property type="evidence" value="ECO:0007669"/>
    <property type="project" value="InterPro"/>
</dbReference>
<sequence>MSLVGKLEAEIEIKTPVEKFYNHLKSQNHIVPNASSDKVHSVEVREGDWETFGSVRFWKYTIEANLEVFKERVVVDEENKTVSLTAVEGNVLDVEIINQNWPFGISKS</sequence>
<keyword evidence="4" id="KW-1185">Reference proteome</keyword>
<accession>A0AAD7KN88</accession>
<dbReference type="SMART" id="SM01037">
    <property type="entry name" value="Bet_v_1"/>
    <property type="match status" value="1"/>
</dbReference>
<evidence type="ECO:0000313" key="3">
    <source>
        <dbReference type="EMBL" id="KAJ7942965.1"/>
    </source>
</evidence>
<gene>
    <name evidence="3" type="ORF">O6P43_032572</name>
</gene>
<dbReference type="AlphaFoldDB" id="A0AAD7KN88"/>
<dbReference type="Proteomes" id="UP001163823">
    <property type="component" value="Chromosome 14"/>
</dbReference>
<evidence type="ECO:0000313" key="4">
    <source>
        <dbReference type="Proteomes" id="UP001163823"/>
    </source>
</evidence>
<dbReference type="EMBL" id="JARAOO010000014">
    <property type="protein sequence ID" value="KAJ7942965.1"/>
    <property type="molecule type" value="Genomic_DNA"/>
</dbReference>
<dbReference type="Gene3D" id="3.30.530.20">
    <property type="match status" value="1"/>
</dbReference>
<dbReference type="SUPFAM" id="SSF55961">
    <property type="entry name" value="Bet v1-like"/>
    <property type="match status" value="1"/>
</dbReference>
<organism evidence="3 4">
    <name type="scientific">Quillaja saponaria</name>
    <name type="common">Soap bark tree</name>
    <dbReference type="NCBI Taxonomy" id="32244"/>
    <lineage>
        <taxon>Eukaryota</taxon>
        <taxon>Viridiplantae</taxon>
        <taxon>Streptophyta</taxon>
        <taxon>Embryophyta</taxon>
        <taxon>Tracheophyta</taxon>
        <taxon>Spermatophyta</taxon>
        <taxon>Magnoliopsida</taxon>
        <taxon>eudicotyledons</taxon>
        <taxon>Gunneridae</taxon>
        <taxon>Pentapetalae</taxon>
        <taxon>rosids</taxon>
        <taxon>fabids</taxon>
        <taxon>Fabales</taxon>
        <taxon>Quillajaceae</taxon>
        <taxon>Quillaja</taxon>
    </lineage>
</organism>
<proteinExistence type="inferred from homology"/>
<evidence type="ECO:0000256" key="1">
    <source>
        <dbReference type="ARBA" id="ARBA00038242"/>
    </source>
</evidence>
<dbReference type="PANTHER" id="PTHR31338:SF16">
    <property type="entry name" value="POLYKETIDE CYCLASE_DEHYDRASE AND LIPID TRANSPORT SUPERFAMILY PROTEIN"/>
    <property type="match status" value="1"/>
</dbReference>
<protein>
    <submittedName>
        <fullName evidence="3">MLP-like protein 28</fullName>
    </submittedName>
</protein>
<name>A0AAD7KN88_QUISA</name>
<comment type="caution">
    <text evidence="3">The sequence shown here is derived from an EMBL/GenBank/DDBJ whole genome shotgun (WGS) entry which is preliminary data.</text>
</comment>
<reference evidence="3" key="1">
    <citation type="journal article" date="2023" name="Science">
        <title>Elucidation of the pathway for biosynthesis of saponin adjuvants from the soapbark tree.</title>
        <authorList>
            <person name="Reed J."/>
            <person name="Orme A."/>
            <person name="El-Demerdash A."/>
            <person name="Owen C."/>
            <person name="Martin L.B.B."/>
            <person name="Misra R.C."/>
            <person name="Kikuchi S."/>
            <person name="Rejzek M."/>
            <person name="Martin A.C."/>
            <person name="Harkess A."/>
            <person name="Leebens-Mack J."/>
            <person name="Louveau T."/>
            <person name="Stephenson M.J."/>
            <person name="Osbourn A."/>
        </authorList>
    </citation>
    <scope>NUCLEOTIDE SEQUENCE</scope>
    <source>
        <strain evidence="3">S10</strain>
    </source>
</reference>
<dbReference type="InterPro" id="IPR000916">
    <property type="entry name" value="Bet_v_I/MLP"/>
</dbReference>